<feature type="compositionally biased region" description="Low complexity" evidence="4">
    <location>
        <begin position="85"/>
        <end position="98"/>
    </location>
</feature>
<dbReference type="VEuPathDB" id="FungiDB:F503_04733"/>
<protein>
    <submittedName>
        <fullName evidence="6">Nuclear protein</fullName>
    </submittedName>
</protein>
<dbReference type="SUPFAM" id="SSF57701">
    <property type="entry name" value="Zn2/Cys6 DNA-binding domain"/>
    <property type="match status" value="1"/>
</dbReference>
<dbReference type="SMART" id="SM00906">
    <property type="entry name" value="Fungal_trans"/>
    <property type="match status" value="1"/>
</dbReference>
<organism evidence="6 7">
    <name type="scientific">Ophiostoma piceae (strain UAMH 11346)</name>
    <name type="common">Sap stain fungus</name>
    <dbReference type="NCBI Taxonomy" id="1262450"/>
    <lineage>
        <taxon>Eukaryota</taxon>
        <taxon>Fungi</taxon>
        <taxon>Dikarya</taxon>
        <taxon>Ascomycota</taxon>
        <taxon>Pezizomycotina</taxon>
        <taxon>Sordariomycetes</taxon>
        <taxon>Sordariomycetidae</taxon>
        <taxon>Ophiostomatales</taxon>
        <taxon>Ophiostomataceae</taxon>
        <taxon>Ophiostoma</taxon>
    </lineage>
</organism>
<dbReference type="PROSITE" id="PS50048">
    <property type="entry name" value="ZN2_CY6_FUNGAL_2"/>
    <property type="match status" value="1"/>
</dbReference>
<feature type="compositionally biased region" description="Gly residues" evidence="4">
    <location>
        <begin position="395"/>
        <end position="407"/>
    </location>
</feature>
<dbReference type="CDD" id="cd00067">
    <property type="entry name" value="GAL4"/>
    <property type="match status" value="1"/>
</dbReference>
<dbReference type="STRING" id="1262450.S3CD68"/>
<evidence type="ECO:0000256" key="4">
    <source>
        <dbReference type="SAM" id="MobiDB-lite"/>
    </source>
</evidence>
<reference evidence="6 7" key="1">
    <citation type="journal article" date="2013" name="BMC Genomics">
        <title>The genome and transcriptome of the pine saprophyte Ophiostoma piceae, and a comparison with the bark beetle-associated pine pathogen Grosmannia clavigera.</title>
        <authorList>
            <person name="Haridas S."/>
            <person name="Wang Y."/>
            <person name="Lim L."/>
            <person name="Massoumi Alamouti S."/>
            <person name="Jackman S."/>
            <person name="Docking R."/>
            <person name="Robertson G."/>
            <person name="Birol I."/>
            <person name="Bohlmann J."/>
            <person name="Breuil C."/>
        </authorList>
    </citation>
    <scope>NUCLEOTIDE SEQUENCE [LARGE SCALE GENOMIC DNA]</scope>
    <source>
        <strain evidence="6 7">UAMH 11346</strain>
    </source>
</reference>
<dbReference type="eggNOG" id="ENOG502QSCH">
    <property type="taxonomic scope" value="Eukaryota"/>
</dbReference>
<dbReference type="Pfam" id="PF00172">
    <property type="entry name" value="Zn_clus"/>
    <property type="match status" value="1"/>
</dbReference>
<keyword evidence="2" id="KW-0479">Metal-binding</keyword>
<dbReference type="PROSITE" id="PS00463">
    <property type="entry name" value="ZN2_CY6_FUNGAL_1"/>
    <property type="match status" value="1"/>
</dbReference>
<sequence>MSSTVPQRSADVCTQCRRQKQKCNRQNPCSNCLRRRIPHLCHPAPHGVRPVGAASAGPTEASLPVTPAGDANVASASLFGTGTVTGTMTATSTPTSSGVTPQRRLSETGGSPRARVGHIWNSRGAPSYHSESYFGPQAVAGMMQVDSPEEILPGAMIGVHLTSGAYRRSASNSHHGALSLHAHIWELLGHVPRPKAVVDGLVRRFFAELNGVLDGLHYESFMSHYEAFWQRQWGDDDLLTVDLRWLALLFMVLAFSELLSRRADAAPQTLLELEETSLQFFWASRKCLVIAPTFSGESADLVRAGILITRYLVFAGRKAEAWLTSSFAVRMAQAQGMHVDGENWKLPQEVSQTRRRLWAALYTLDRTLAMALGRPYVIHDPHCMKTGRENTETGAGSGSGSGPGTGSGPEAVSGEFYYLTLQQSLSCLLGQIQDECFGLAPRSSASYQTYEHVLQLDARLLAWADALPPVFRLTEPDTAWDDARPHLYWQRVYLHAQFLFARITLHRTYVVRDSATDRFRYSCDICISAACADLRLKLSVRRATMADRLKASLAAHHLFNSALVLGIITVREPLSTEAGPILADLQAYCDLLAADIWSNDFVLAEVKVIALCIASARKARREAAAALLDEPTSVLSAAASTATTGIHAGRQHSQSGTPRDSMYGNEHWLDTWLGPTGTFPEPVDFRLWEDLVDNLEHRA</sequence>
<feature type="domain" description="Zn(2)-C6 fungal-type" evidence="5">
    <location>
        <begin position="12"/>
        <end position="41"/>
    </location>
</feature>
<dbReference type="GO" id="GO:0000981">
    <property type="term" value="F:DNA-binding transcription factor activity, RNA polymerase II-specific"/>
    <property type="evidence" value="ECO:0007669"/>
    <property type="project" value="InterPro"/>
</dbReference>
<dbReference type="GO" id="GO:0008270">
    <property type="term" value="F:zinc ion binding"/>
    <property type="evidence" value="ECO:0007669"/>
    <property type="project" value="InterPro"/>
</dbReference>
<dbReference type="InterPro" id="IPR036864">
    <property type="entry name" value="Zn2-C6_fun-type_DNA-bd_sf"/>
</dbReference>
<dbReference type="InterPro" id="IPR050613">
    <property type="entry name" value="Sec_Metabolite_Reg"/>
</dbReference>
<dbReference type="OMA" id="TWEQMIS"/>
<evidence type="ECO:0000313" key="7">
    <source>
        <dbReference type="Proteomes" id="UP000016923"/>
    </source>
</evidence>
<dbReference type="PANTHER" id="PTHR31001:SF87">
    <property type="entry name" value="COL-21"/>
    <property type="match status" value="1"/>
</dbReference>
<dbReference type="GO" id="GO:0006351">
    <property type="term" value="P:DNA-templated transcription"/>
    <property type="evidence" value="ECO:0007669"/>
    <property type="project" value="InterPro"/>
</dbReference>
<evidence type="ECO:0000256" key="3">
    <source>
        <dbReference type="ARBA" id="ARBA00023242"/>
    </source>
</evidence>
<dbReference type="AlphaFoldDB" id="S3CD68"/>
<dbReference type="EMBL" id="KE148162">
    <property type="protein sequence ID" value="EPE04218.1"/>
    <property type="molecule type" value="Genomic_DNA"/>
</dbReference>
<dbReference type="InterPro" id="IPR007219">
    <property type="entry name" value="XnlR_reg_dom"/>
</dbReference>
<evidence type="ECO:0000259" key="5">
    <source>
        <dbReference type="PROSITE" id="PS50048"/>
    </source>
</evidence>
<dbReference type="GO" id="GO:0003677">
    <property type="term" value="F:DNA binding"/>
    <property type="evidence" value="ECO:0007669"/>
    <property type="project" value="InterPro"/>
</dbReference>
<dbReference type="HOGENOM" id="CLU_007574_0_0_1"/>
<evidence type="ECO:0000313" key="6">
    <source>
        <dbReference type="EMBL" id="EPE04218.1"/>
    </source>
</evidence>
<dbReference type="InterPro" id="IPR001138">
    <property type="entry name" value="Zn2Cys6_DnaBD"/>
</dbReference>
<dbReference type="Pfam" id="PF04082">
    <property type="entry name" value="Fungal_trans"/>
    <property type="match status" value="1"/>
</dbReference>
<dbReference type="Proteomes" id="UP000016923">
    <property type="component" value="Unassembled WGS sequence"/>
</dbReference>
<dbReference type="Gene3D" id="4.10.240.10">
    <property type="entry name" value="Zn(2)-C6 fungal-type DNA-binding domain"/>
    <property type="match status" value="1"/>
</dbReference>
<dbReference type="PANTHER" id="PTHR31001">
    <property type="entry name" value="UNCHARACTERIZED TRANSCRIPTIONAL REGULATORY PROTEIN"/>
    <property type="match status" value="1"/>
</dbReference>
<dbReference type="SMART" id="SM00066">
    <property type="entry name" value="GAL4"/>
    <property type="match status" value="1"/>
</dbReference>
<proteinExistence type="predicted"/>
<gene>
    <name evidence="6" type="ORF">F503_04733</name>
</gene>
<feature type="region of interest" description="Disordered" evidence="4">
    <location>
        <begin position="85"/>
        <end position="117"/>
    </location>
</feature>
<comment type="subcellular location">
    <subcellularLocation>
        <location evidence="1">Nucleus</location>
    </subcellularLocation>
</comment>
<evidence type="ECO:0000256" key="2">
    <source>
        <dbReference type="ARBA" id="ARBA00022723"/>
    </source>
</evidence>
<dbReference type="GO" id="GO:0005634">
    <property type="term" value="C:nucleus"/>
    <property type="evidence" value="ECO:0007669"/>
    <property type="project" value="UniProtKB-SubCell"/>
</dbReference>
<dbReference type="CDD" id="cd12148">
    <property type="entry name" value="fungal_TF_MHR"/>
    <property type="match status" value="1"/>
</dbReference>
<keyword evidence="3" id="KW-0539">Nucleus</keyword>
<accession>S3CD68</accession>
<evidence type="ECO:0000256" key="1">
    <source>
        <dbReference type="ARBA" id="ARBA00004123"/>
    </source>
</evidence>
<keyword evidence="7" id="KW-1185">Reference proteome</keyword>
<name>S3CD68_OPHP1</name>
<feature type="region of interest" description="Disordered" evidence="4">
    <location>
        <begin position="385"/>
        <end position="408"/>
    </location>
</feature>
<dbReference type="OrthoDB" id="424974at2759"/>